<dbReference type="Pfam" id="PF07690">
    <property type="entry name" value="MFS_1"/>
    <property type="match status" value="1"/>
</dbReference>
<feature type="transmembrane region" description="Helical" evidence="6">
    <location>
        <begin position="167"/>
        <end position="187"/>
    </location>
</feature>
<evidence type="ECO:0000256" key="4">
    <source>
        <dbReference type="ARBA" id="ARBA00022989"/>
    </source>
</evidence>
<keyword evidence="9" id="KW-1185">Reference proteome</keyword>
<dbReference type="PANTHER" id="PTHR43124:SF3">
    <property type="entry name" value="CHLORAMPHENICOL EFFLUX PUMP RV0191"/>
    <property type="match status" value="1"/>
</dbReference>
<keyword evidence="4 6" id="KW-1133">Transmembrane helix</keyword>
<feature type="transmembrane region" description="Helical" evidence="6">
    <location>
        <begin position="78"/>
        <end position="96"/>
    </location>
</feature>
<evidence type="ECO:0000259" key="7">
    <source>
        <dbReference type="PROSITE" id="PS50850"/>
    </source>
</evidence>
<feature type="transmembrane region" description="Helical" evidence="6">
    <location>
        <begin position="295"/>
        <end position="316"/>
    </location>
</feature>
<comment type="subcellular location">
    <subcellularLocation>
        <location evidence="1">Cell membrane</location>
        <topology evidence="1">Multi-pass membrane protein</topology>
    </subcellularLocation>
</comment>
<keyword evidence="3 6" id="KW-0812">Transmembrane</keyword>
<dbReference type="RefSeq" id="WP_218323935.1">
    <property type="nucleotide sequence ID" value="NZ_JAEEGC010000217.1"/>
</dbReference>
<evidence type="ECO:0000256" key="6">
    <source>
        <dbReference type="SAM" id="Phobius"/>
    </source>
</evidence>
<dbReference type="Proteomes" id="UP000694308">
    <property type="component" value="Unassembled WGS sequence"/>
</dbReference>
<dbReference type="PANTHER" id="PTHR43124">
    <property type="entry name" value="PURINE EFFLUX PUMP PBUE"/>
    <property type="match status" value="1"/>
</dbReference>
<dbReference type="InterPro" id="IPR011701">
    <property type="entry name" value="MFS"/>
</dbReference>
<keyword evidence="2" id="KW-1003">Cell membrane</keyword>
<dbReference type="GO" id="GO:0005886">
    <property type="term" value="C:plasma membrane"/>
    <property type="evidence" value="ECO:0007669"/>
    <property type="project" value="UniProtKB-SubCell"/>
</dbReference>
<name>A0A949TUS1_9CLOT</name>
<dbReference type="EMBL" id="JAEEGC010000217">
    <property type="protein sequence ID" value="MBV7276857.1"/>
    <property type="molecule type" value="Genomic_DNA"/>
</dbReference>
<dbReference type="GO" id="GO:0022857">
    <property type="term" value="F:transmembrane transporter activity"/>
    <property type="evidence" value="ECO:0007669"/>
    <property type="project" value="InterPro"/>
</dbReference>
<evidence type="ECO:0000313" key="8">
    <source>
        <dbReference type="EMBL" id="MBV7276857.1"/>
    </source>
</evidence>
<dbReference type="PROSITE" id="PS50850">
    <property type="entry name" value="MFS"/>
    <property type="match status" value="1"/>
</dbReference>
<comment type="caution">
    <text evidence="8">The sequence shown here is derived from an EMBL/GenBank/DDBJ whole genome shotgun (WGS) entry which is preliminary data.</text>
</comment>
<sequence length="400" mass="43315">MENTKKISTFSLFCVLIIAAVYNFESAAINPALATIISAFPNENITKVTFISTVPFITSMIFSVVSGKLTEKLDKKKIAIFALALYAITGMMPAFLSNINIILLMRLLTGVGVGLCLPIPAMIIAEYFVGPKREKVMGYMNAVFNVANGLISIGVGLLLGFGWKVSFYSFAAIFVIMLLVVIGCPSSTPNTELGTRGKTQINMPIPMYAYKMFGCMTFLWICFGWMILTLATFNAERGIVPMTIIGIMCALPGTLNAVAALVYPYICKYKYAFITFSLAVLATGFVFMANAHSSTFLVLGCVFIGFGHGLLIPYITTCTATNVPLETRDRSLGLVQSGIHVGLLLATFLVTWVLNMAVGEPYYFTYNVAVIIIFALAAAFLIAAIVTKGKATKVEITNGE</sequence>
<accession>A0A949TUS1</accession>
<reference evidence="8" key="1">
    <citation type="submission" date="2020-12" db="EMBL/GenBank/DDBJ databases">
        <title>Clostridium thailandense sp. nov., a novel acetogenic bacterium isolated from peat land soil in Thailand.</title>
        <authorList>
            <person name="Chaikitkaew S."/>
            <person name="Birkeland N.K."/>
        </authorList>
    </citation>
    <scope>NUCLEOTIDE SEQUENCE</scope>
    <source>
        <strain evidence="8">PL3</strain>
    </source>
</reference>
<feature type="transmembrane region" description="Helical" evidence="6">
    <location>
        <begin position="208"/>
        <end position="233"/>
    </location>
</feature>
<feature type="transmembrane region" description="Helical" evidence="6">
    <location>
        <begin position="142"/>
        <end position="161"/>
    </location>
</feature>
<dbReference type="InterPro" id="IPR050189">
    <property type="entry name" value="MFS_Efflux_Transporters"/>
</dbReference>
<gene>
    <name evidence="8" type="ORF">I6U48_28720</name>
</gene>
<dbReference type="AlphaFoldDB" id="A0A949TUS1"/>
<evidence type="ECO:0000256" key="1">
    <source>
        <dbReference type="ARBA" id="ARBA00004651"/>
    </source>
</evidence>
<protein>
    <submittedName>
        <fullName evidence="8">MFS transporter</fullName>
    </submittedName>
</protein>
<keyword evidence="5 6" id="KW-0472">Membrane</keyword>
<evidence type="ECO:0000256" key="2">
    <source>
        <dbReference type="ARBA" id="ARBA00022475"/>
    </source>
</evidence>
<dbReference type="InterPro" id="IPR020846">
    <property type="entry name" value="MFS_dom"/>
</dbReference>
<feature type="transmembrane region" description="Helical" evidence="6">
    <location>
        <begin position="337"/>
        <end position="358"/>
    </location>
</feature>
<organism evidence="8 9">
    <name type="scientific">Clostridium thailandense</name>
    <dbReference type="NCBI Taxonomy" id="2794346"/>
    <lineage>
        <taxon>Bacteria</taxon>
        <taxon>Bacillati</taxon>
        <taxon>Bacillota</taxon>
        <taxon>Clostridia</taxon>
        <taxon>Eubacteriales</taxon>
        <taxon>Clostridiaceae</taxon>
        <taxon>Clostridium</taxon>
    </lineage>
</organism>
<feature type="domain" description="Major facilitator superfamily (MFS) profile" evidence="7">
    <location>
        <begin position="11"/>
        <end position="395"/>
    </location>
</feature>
<evidence type="ECO:0000256" key="3">
    <source>
        <dbReference type="ARBA" id="ARBA00022692"/>
    </source>
</evidence>
<feature type="transmembrane region" description="Helical" evidence="6">
    <location>
        <begin position="239"/>
        <end position="264"/>
    </location>
</feature>
<evidence type="ECO:0000313" key="9">
    <source>
        <dbReference type="Proteomes" id="UP000694308"/>
    </source>
</evidence>
<feature type="transmembrane region" description="Helical" evidence="6">
    <location>
        <begin position="49"/>
        <end position="66"/>
    </location>
</feature>
<proteinExistence type="predicted"/>
<evidence type="ECO:0000256" key="5">
    <source>
        <dbReference type="ARBA" id="ARBA00023136"/>
    </source>
</evidence>
<feature type="transmembrane region" description="Helical" evidence="6">
    <location>
        <begin position="364"/>
        <end position="386"/>
    </location>
</feature>
<feature type="transmembrane region" description="Helical" evidence="6">
    <location>
        <begin position="108"/>
        <end position="130"/>
    </location>
</feature>
<feature type="transmembrane region" description="Helical" evidence="6">
    <location>
        <begin position="271"/>
        <end position="289"/>
    </location>
</feature>